<dbReference type="OrthoDB" id="189417at2"/>
<dbReference type="Pfam" id="PF04989">
    <property type="entry name" value="RMNT_CmcI"/>
    <property type="match status" value="1"/>
</dbReference>
<accession>Q1D442</accession>
<dbReference type="SUPFAM" id="SSF53335">
    <property type="entry name" value="S-adenosyl-L-methionine-dependent methyltransferases"/>
    <property type="match status" value="1"/>
</dbReference>
<evidence type="ECO:0000313" key="2">
    <source>
        <dbReference type="Proteomes" id="UP000002402"/>
    </source>
</evidence>
<dbReference type="EMBL" id="CP000113">
    <property type="protein sequence ID" value="ABF89897.1"/>
    <property type="molecule type" value="Genomic_DNA"/>
</dbReference>
<dbReference type="InterPro" id="IPR007072">
    <property type="entry name" value="RNMT_CmcI"/>
</dbReference>
<dbReference type="RefSeq" id="WP_011554409.1">
    <property type="nucleotide sequence ID" value="NC_008095.1"/>
</dbReference>
<evidence type="ECO:0000313" key="1">
    <source>
        <dbReference type="EMBL" id="ABF89897.1"/>
    </source>
</evidence>
<dbReference type="GO" id="GO:0008168">
    <property type="term" value="F:methyltransferase activity"/>
    <property type="evidence" value="ECO:0007669"/>
    <property type="project" value="InterPro"/>
</dbReference>
<protein>
    <submittedName>
        <fullName evidence="1">Cephalosporin hydroxylase family protein</fullName>
    </submittedName>
</protein>
<keyword evidence="2" id="KW-1185">Reference proteome</keyword>
<dbReference type="EnsemblBacteria" id="ABF89897">
    <property type="protein sequence ID" value="ABF89897"/>
    <property type="gene ID" value="MXAN_4410"/>
</dbReference>
<reference evidence="1 2" key="1">
    <citation type="journal article" date="2006" name="Proc. Natl. Acad. Sci. U.S.A.">
        <title>Evolution of sensory complexity recorded in a myxobacterial genome.</title>
        <authorList>
            <person name="Goldman B.S."/>
            <person name="Nierman W.C."/>
            <person name="Kaiser D."/>
            <person name="Slater S.C."/>
            <person name="Durkin A.S."/>
            <person name="Eisen J.A."/>
            <person name="Ronning C.M."/>
            <person name="Barbazuk W.B."/>
            <person name="Blanchard M."/>
            <person name="Field C."/>
            <person name="Halling C."/>
            <person name="Hinkle G."/>
            <person name="Iartchuk O."/>
            <person name="Kim H.S."/>
            <person name="Mackenzie C."/>
            <person name="Madupu R."/>
            <person name="Miller N."/>
            <person name="Shvartsbeyn A."/>
            <person name="Sullivan S.A."/>
            <person name="Vaudin M."/>
            <person name="Wiegand R."/>
            <person name="Kaplan H.B."/>
        </authorList>
    </citation>
    <scope>NUCLEOTIDE SEQUENCE [LARGE SCALE GENOMIC DNA]</scope>
    <source>
        <strain evidence="2">DK1622</strain>
    </source>
</reference>
<dbReference type="KEGG" id="mxa:MXAN_4410"/>
<dbReference type="AlphaFoldDB" id="Q1D442"/>
<dbReference type="InterPro" id="IPR029063">
    <property type="entry name" value="SAM-dependent_MTases_sf"/>
</dbReference>
<dbReference type="HOGENOM" id="CLU_868272_0_0_7"/>
<dbReference type="GeneID" id="41361723"/>
<sequence length="320" mass="36484">MDSCEACIKKQPAGRWLESHGPGHTVGCFQQPPMPGGARLQEEVRRFIADVQRDHTYSGVNTYLGNTVMKTLLPLLQRAATEQVAPPDDQTVRMMEMFHAHLRRRVQGRLVDYFERPPLLGRDVPDTVFALSQGVSDCMRWRGIPLFKTVYDLALYPRLLSDLRPRTIFESGSANGGGALWLADQLTALELDCHIHTYDLVKPDVSHPRVSFMQGDSHKIQKVFTPELLRAAPHPWLFIEDAHVNVDGILTYLHEYLRPGDYVIVEDPESGRVSGEESLVEDQLGRFLWHHREAYRVDTFYTDFFGYNASCAMDAIFKRV</sequence>
<dbReference type="eggNOG" id="COG3510">
    <property type="taxonomic scope" value="Bacteria"/>
</dbReference>
<gene>
    <name evidence="1" type="ordered locus">MXAN_4410</name>
</gene>
<proteinExistence type="predicted"/>
<organism evidence="1 2">
    <name type="scientific">Myxococcus xanthus (strain DK1622)</name>
    <dbReference type="NCBI Taxonomy" id="246197"/>
    <lineage>
        <taxon>Bacteria</taxon>
        <taxon>Pseudomonadati</taxon>
        <taxon>Myxococcota</taxon>
        <taxon>Myxococcia</taxon>
        <taxon>Myxococcales</taxon>
        <taxon>Cystobacterineae</taxon>
        <taxon>Myxococcaceae</taxon>
        <taxon>Myxococcus</taxon>
    </lineage>
</organism>
<dbReference type="GO" id="GO:0008610">
    <property type="term" value="P:lipid biosynthetic process"/>
    <property type="evidence" value="ECO:0007669"/>
    <property type="project" value="InterPro"/>
</dbReference>
<name>Q1D442_MYXXD</name>
<dbReference type="Proteomes" id="UP000002402">
    <property type="component" value="Chromosome"/>
</dbReference>
<dbReference type="Gene3D" id="3.40.50.150">
    <property type="entry name" value="Vaccinia Virus protein VP39"/>
    <property type="match status" value="1"/>
</dbReference>